<dbReference type="InParanoid" id="F0YJ50"/>
<proteinExistence type="inferred from homology"/>
<reference evidence="6 7" key="1">
    <citation type="journal article" date="2011" name="Proc. Natl. Acad. Sci. U.S.A.">
        <title>Niche of harmful alga Aureococcus anophagefferens revealed through ecogenomics.</title>
        <authorList>
            <person name="Gobler C.J."/>
            <person name="Berry D.L."/>
            <person name="Dyhrman S.T."/>
            <person name="Wilhelm S.W."/>
            <person name="Salamov A."/>
            <person name="Lobanov A.V."/>
            <person name="Zhang Y."/>
            <person name="Collier J.L."/>
            <person name="Wurch L.L."/>
            <person name="Kustka A.B."/>
            <person name="Dill B.D."/>
            <person name="Shah M."/>
            <person name="VerBerkmoes N.C."/>
            <person name="Kuo A."/>
            <person name="Terry A."/>
            <person name="Pangilinan J."/>
            <person name="Lindquist E.A."/>
            <person name="Lucas S."/>
            <person name="Paulsen I.T."/>
            <person name="Hattenrath-Lehmann T.K."/>
            <person name="Talmage S.C."/>
            <person name="Walker E.A."/>
            <person name="Koch F."/>
            <person name="Burson A.M."/>
            <person name="Marcoval M.A."/>
            <person name="Tang Y.Z."/>
            <person name="Lecleir G.R."/>
            <person name="Coyne K.J."/>
            <person name="Berg G.M."/>
            <person name="Bertrand E.M."/>
            <person name="Saito M.A."/>
            <person name="Gladyshev V.N."/>
            <person name="Grigoriev I.V."/>
        </authorList>
    </citation>
    <scope>NUCLEOTIDE SEQUENCE [LARGE SCALE GENOMIC DNA]</scope>
    <source>
        <strain evidence="7">CCMP 1984</strain>
    </source>
</reference>
<comment type="similarity">
    <text evidence="3 4">Belongs to the TRAFAC class myosin-kinesin ATPase superfamily. Kinesin family.</text>
</comment>
<dbReference type="GeneID" id="20218225"/>
<dbReference type="InterPro" id="IPR027417">
    <property type="entry name" value="P-loop_NTPase"/>
</dbReference>
<sequence>FEFDRVFAGDSEENSQQTVFADVKSLVLSCVDGFNVCIFAYGQSGSGKTFTMAGAASIREAIDVETWNLAPLAGIIPRSAVEVFRMLEERSALAAYEVELSMYELYRDSLRDLFAAPVRKGAKPVALNVKLAQFSDSGLVQVEGGVTRRVQSLPDLVAALEAGLEGRSVAHTELNAESSRSHLIVTLVLKSTNHRSGHVVCGKLTLVDLAGSERVEKSGVAGDKLKEAMCINKSLSAIGDVINALSSGQKHVPYRNHPLTMLMSDSIGGSAKTLMFVNASPADTHVSETVSSLTFGSRCKRVKNASNANG</sequence>
<dbReference type="KEGG" id="aaf:AURANDRAFT_12972"/>
<dbReference type="Pfam" id="PF00225">
    <property type="entry name" value="Kinesin"/>
    <property type="match status" value="1"/>
</dbReference>
<dbReference type="GO" id="GO:0005874">
    <property type="term" value="C:microtubule"/>
    <property type="evidence" value="ECO:0007669"/>
    <property type="project" value="UniProtKB-KW"/>
</dbReference>
<dbReference type="AlphaFoldDB" id="F0YJ50"/>
<evidence type="ECO:0000256" key="1">
    <source>
        <dbReference type="ARBA" id="ARBA00022741"/>
    </source>
</evidence>
<dbReference type="PROSITE" id="PS50067">
    <property type="entry name" value="KINESIN_MOTOR_2"/>
    <property type="match status" value="1"/>
</dbReference>
<keyword evidence="3 4" id="KW-0505">Motor protein</keyword>
<evidence type="ECO:0000256" key="2">
    <source>
        <dbReference type="ARBA" id="ARBA00022840"/>
    </source>
</evidence>
<dbReference type="InterPro" id="IPR019821">
    <property type="entry name" value="Kinesin_motor_CS"/>
</dbReference>
<evidence type="ECO:0000259" key="5">
    <source>
        <dbReference type="PROSITE" id="PS50067"/>
    </source>
</evidence>
<dbReference type="InterPro" id="IPR027640">
    <property type="entry name" value="Kinesin-like_fam"/>
</dbReference>
<name>F0YJ50_AURAN</name>
<dbReference type="eggNOG" id="KOG0239">
    <property type="taxonomic scope" value="Eukaryota"/>
</dbReference>
<dbReference type="PANTHER" id="PTHR47972">
    <property type="entry name" value="KINESIN-LIKE PROTEIN KLP-3"/>
    <property type="match status" value="1"/>
</dbReference>
<dbReference type="PRINTS" id="PR00380">
    <property type="entry name" value="KINESINHEAVY"/>
</dbReference>
<feature type="non-terminal residue" evidence="6">
    <location>
        <position position="1"/>
    </location>
</feature>
<evidence type="ECO:0000313" key="6">
    <source>
        <dbReference type="EMBL" id="EGB04894.1"/>
    </source>
</evidence>
<dbReference type="GO" id="GO:0003777">
    <property type="term" value="F:microtubule motor activity"/>
    <property type="evidence" value="ECO:0007669"/>
    <property type="project" value="InterPro"/>
</dbReference>
<dbReference type="RefSeq" id="XP_009040450.1">
    <property type="nucleotide sequence ID" value="XM_009042202.1"/>
</dbReference>
<dbReference type="GO" id="GO:0008017">
    <property type="term" value="F:microtubule binding"/>
    <property type="evidence" value="ECO:0007669"/>
    <property type="project" value="InterPro"/>
</dbReference>
<evidence type="ECO:0000313" key="7">
    <source>
        <dbReference type="Proteomes" id="UP000002729"/>
    </source>
</evidence>
<organism evidence="7">
    <name type="scientific">Aureococcus anophagefferens</name>
    <name type="common">Harmful bloom alga</name>
    <dbReference type="NCBI Taxonomy" id="44056"/>
    <lineage>
        <taxon>Eukaryota</taxon>
        <taxon>Sar</taxon>
        <taxon>Stramenopiles</taxon>
        <taxon>Ochrophyta</taxon>
        <taxon>Pelagophyceae</taxon>
        <taxon>Pelagomonadales</taxon>
        <taxon>Pelagomonadaceae</taxon>
        <taxon>Aureococcus</taxon>
    </lineage>
</organism>
<gene>
    <name evidence="6" type="ORF">AURANDRAFT_12972</name>
</gene>
<dbReference type="PANTHER" id="PTHR47972:SF16">
    <property type="entry name" value="KINESIN-LIKE PROTEIN"/>
    <property type="match status" value="1"/>
</dbReference>
<dbReference type="OrthoDB" id="3176171at2759"/>
<dbReference type="PROSITE" id="PS00411">
    <property type="entry name" value="KINESIN_MOTOR_1"/>
    <property type="match status" value="1"/>
</dbReference>
<accession>F0YJ50</accession>
<keyword evidence="1 3" id="KW-0547">Nucleotide-binding</keyword>
<dbReference type="Gene3D" id="3.40.850.10">
    <property type="entry name" value="Kinesin motor domain"/>
    <property type="match status" value="1"/>
</dbReference>
<dbReference type="Proteomes" id="UP000002729">
    <property type="component" value="Unassembled WGS sequence"/>
</dbReference>
<dbReference type="OMA" id="KEAMCIN"/>
<dbReference type="InterPro" id="IPR001752">
    <property type="entry name" value="Kinesin_motor_dom"/>
</dbReference>
<feature type="domain" description="Kinesin motor" evidence="5">
    <location>
        <begin position="1"/>
        <end position="302"/>
    </location>
</feature>
<protein>
    <recommendedName>
        <fullName evidence="4">Kinesin-like protein</fullName>
    </recommendedName>
</protein>
<keyword evidence="2 3" id="KW-0067">ATP-binding</keyword>
<feature type="binding site" evidence="3">
    <location>
        <begin position="42"/>
        <end position="49"/>
    </location>
    <ligand>
        <name>ATP</name>
        <dbReference type="ChEBI" id="CHEBI:30616"/>
    </ligand>
</feature>
<dbReference type="InterPro" id="IPR036961">
    <property type="entry name" value="Kinesin_motor_dom_sf"/>
</dbReference>
<dbReference type="SMART" id="SM00129">
    <property type="entry name" value="KISc"/>
    <property type="match status" value="1"/>
</dbReference>
<feature type="non-terminal residue" evidence="6">
    <location>
        <position position="310"/>
    </location>
</feature>
<dbReference type="EMBL" id="GL833146">
    <property type="protein sequence ID" value="EGB04894.1"/>
    <property type="molecule type" value="Genomic_DNA"/>
</dbReference>
<dbReference type="SUPFAM" id="SSF52540">
    <property type="entry name" value="P-loop containing nucleoside triphosphate hydrolases"/>
    <property type="match status" value="1"/>
</dbReference>
<keyword evidence="4" id="KW-0493">Microtubule</keyword>
<keyword evidence="7" id="KW-1185">Reference proteome</keyword>
<dbReference type="GO" id="GO:0007018">
    <property type="term" value="P:microtubule-based movement"/>
    <property type="evidence" value="ECO:0007669"/>
    <property type="project" value="InterPro"/>
</dbReference>
<dbReference type="GO" id="GO:0005524">
    <property type="term" value="F:ATP binding"/>
    <property type="evidence" value="ECO:0007669"/>
    <property type="project" value="UniProtKB-UniRule"/>
</dbReference>
<evidence type="ECO:0000256" key="4">
    <source>
        <dbReference type="RuleBase" id="RU000394"/>
    </source>
</evidence>
<evidence type="ECO:0000256" key="3">
    <source>
        <dbReference type="PROSITE-ProRule" id="PRU00283"/>
    </source>
</evidence>